<dbReference type="EMBL" id="FO203431">
    <property type="protein sequence ID" value="CCH87275.1"/>
    <property type="molecule type" value="Genomic_DNA"/>
</dbReference>
<dbReference type="OMA" id="QWELEIE"/>
<evidence type="ECO:0000313" key="2">
    <source>
        <dbReference type="EMBL" id="CCH87275.1"/>
    </source>
</evidence>
<dbReference type="Proteomes" id="UP000006461">
    <property type="component" value="Chromosome"/>
</dbReference>
<feature type="domain" description="Amphi-Trp" evidence="1">
    <location>
        <begin position="21"/>
        <end position="96"/>
    </location>
</feature>
<dbReference type="HOGENOM" id="CLU_2233469_0_0_11"/>
<sequence length="105" mass="11600">MAEADPCPVVEQVWTEKRMSDVKVEHKSGITRSELAQWMADLGKELSGAGTVHFRLAESTVELGVPDDIRFEAEVEVDGDTVELEIELKWSTARKPARTTGEKGS</sequence>
<dbReference type="KEGG" id="mmar:MODMU_1838"/>
<gene>
    <name evidence="2" type="ordered locus">MODMU_1838</name>
</gene>
<dbReference type="PATRIC" id="fig|477641.3.peg.1730"/>
<name>I4EV62_MODI5</name>
<evidence type="ECO:0000259" key="1">
    <source>
        <dbReference type="Pfam" id="PF20068"/>
    </source>
</evidence>
<keyword evidence="3" id="KW-1185">Reference proteome</keyword>
<dbReference type="NCBIfam" id="TIGR04354">
    <property type="entry name" value="amphi-Trp"/>
    <property type="match status" value="1"/>
</dbReference>
<dbReference type="AlphaFoldDB" id="I4EV62"/>
<dbReference type="STRING" id="477641.MODMU_1838"/>
<organism evidence="2 3">
    <name type="scientific">Modestobacter italicus (strain DSM 44449 / CECT 9708 / BC 501)</name>
    <dbReference type="NCBI Taxonomy" id="2732864"/>
    <lineage>
        <taxon>Bacteria</taxon>
        <taxon>Bacillati</taxon>
        <taxon>Actinomycetota</taxon>
        <taxon>Actinomycetes</taxon>
        <taxon>Geodermatophilales</taxon>
        <taxon>Geodermatophilaceae</taxon>
        <taxon>Modestobacter</taxon>
    </lineage>
</organism>
<dbReference type="InterPro" id="IPR027598">
    <property type="entry name" value="Amphi-Trp_dom"/>
</dbReference>
<reference evidence="2 3" key="1">
    <citation type="journal article" date="2012" name="J. Bacteriol.">
        <title>Genome Sequence of Radiation-Resistant Modestobacter marinus Strain BC501, a Representative Actinobacterium That Thrives on Calcareous Stone Surfaces.</title>
        <authorList>
            <person name="Normand P."/>
            <person name="Gury J."/>
            <person name="Pujic P."/>
            <person name="Chouaia B."/>
            <person name="Crotti E."/>
            <person name="Brusetti L."/>
            <person name="Daffonchio D."/>
            <person name="Vacherie B."/>
            <person name="Barbe V."/>
            <person name="Medigue C."/>
            <person name="Calteau A."/>
            <person name="Ghodhbane-Gtari F."/>
            <person name="Essoussi I."/>
            <person name="Nouioui I."/>
            <person name="Abbassi-Ghozzi I."/>
            <person name="Gtari M."/>
        </authorList>
    </citation>
    <scope>NUCLEOTIDE SEQUENCE [LARGE SCALE GENOMIC DNA]</scope>
    <source>
        <strain evidence="3">BC 501</strain>
    </source>
</reference>
<dbReference type="Pfam" id="PF20068">
    <property type="entry name" value="Amphi-Trp"/>
    <property type="match status" value="1"/>
</dbReference>
<evidence type="ECO:0000313" key="3">
    <source>
        <dbReference type="Proteomes" id="UP000006461"/>
    </source>
</evidence>
<dbReference type="eggNOG" id="ENOG5033E9T">
    <property type="taxonomic scope" value="Bacteria"/>
</dbReference>
<protein>
    <recommendedName>
        <fullName evidence="1">Amphi-Trp domain-containing protein</fullName>
    </recommendedName>
</protein>
<proteinExistence type="predicted"/>
<accession>I4EV62</accession>